<evidence type="ECO:0000313" key="1">
    <source>
        <dbReference type="Proteomes" id="UP000887565"/>
    </source>
</evidence>
<reference evidence="2" key="1">
    <citation type="submission" date="2022-11" db="UniProtKB">
        <authorList>
            <consortium name="WormBaseParasite"/>
        </authorList>
    </citation>
    <scope>IDENTIFICATION</scope>
</reference>
<name>A0A915LCA4_ROMCU</name>
<organism evidence="1 2">
    <name type="scientific">Romanomermis culicivorax</name>
    <name type="common">Nematode worm</name>
    <dbReference type="NCBI Taxonomy" id="13658"/>
    <lineage>
        <taxon>Eukaryota</taxon>
        <taxon>Metazoa</taxon>
        <taxon>Ecdysozoa</taxon>
        <taxon>Nematoda</taxon>
        <taxon>Enoplea</taxon>
        <taxon>Dorylaimia</taxon>
        <taxon>Mermithida</taxon>
        <taxon>Mermithoidea</taxon>
        <taxon>Mermithidae</taxon>
        <taxon>Romanomermis</taxon>
    </lineage>
</organism>
<dbReference type="Proteomes" id="UP000887565">
    <property type="component" value="Unplaced"/>
</dbReference>
<accession>A0A915LCA4</accession>
<keyword evidence="1" id="KW-1185">Reference proteome</keyword>
<protein>
    <submittedName>
        <fullName evidence="2">Uncharacterized protein</fullName>
    </submittedName>
</protein>
<dbReference type="AlphaFoldDB" id="A0A915LCA4"/>
<sequence>MSEIKSSKLPPLNEKERSVLLDLIHQNESVLFGMDCKAEATGGGKPTPSLMPEWEKISAIYIDDKPILSGMESGFDSLEPISEPALLSLEESNLLHELELKETVVKRPEEKKCKVSKVVCASVVPTKEDLTCEVLKVEKDKLLAETAYYVQKTKELTAVEMVAIAKRIYYENLNQNQCQQNNYMNHHIL</sequence>
<proteinExistence type="predicted"/>
<dbReference type="WBParaSite" id="nRc.2.0.1.t47973-RA">
    <property type="protein sequence ID" value="nRc.2.0.1.t47973-RA"/>
    <property type="gene ID" value="nRc.2.0.1.g47973"/>
</dbReference>
<evidence type="ECO:0000313" key="2">
    <source>
        <dbReference type="WBParaSite" id="nRc.2.0.1.t47973-RA"/>
    </source>
</evidence>